<dbReference type="GO" id="GO:0050660">
    <property type="term" value="F:flavin adenine dinucleotide binding"/>
    <property type="evidence" value="ECO:0007669"/>
    <property type="project" value="TreeGrafter"/>
</dbReference>
<keyword evidence="8" id="KW-0614">Plasmid</keyword>
<keyword evidence="4" id="KW-0520">NAD</keyword>
<feature type="binding site" evidence="4">
    <location>
        <begin position="169"/>
        <end position="176"/>
    </location>
    <ligand>
        <name>NAD(+)</name>
        <dbReference type="ChEBI" id="CHEBI:57540"/>
    </ligand>
</feature>
<feature type="domain" description="Pyridine nucleotide-disulphide oxidoreductase dimerisation" evidence="6">
    <location>
        <begin position="334"/>
        <end position="439"/>
    </location>
</feature>
<dbReference type="RefSeq" id="WP_013389068.1">
    <property type="nucleotide sequence ID" value="NC_014633.1"/>
</dbReference>
<evidence type="ECO:0000256" key="4">
    <source>
        <dbReference type="PIRSR" id="PIRSR000350-3"/>
    </source>
</evidence>
<feature type="binding site" evidence="4">
    <location>
        <position position="192"/>
    </location>
    <ligand>
        <name>NAD(+)</name>
        <dbReference type="ChEBI" id="CHEBI:57540"/>
    </ligand>
</feature>
<evidence type="ECO:0000256" key="5">
    <source>
        <dbReference type="PIRSR" id="PIRSR000350-4"/>
    </source>
</evidence>
<dbReference type="InterPro" id="IPR004099">
    <property type="entry name" value="Pyr_nucl-diS_OxRdtase_dimer"/>
</dbReference>
<dbReference type="Pfam" id="PF02852">
    <property type="entry name" value="Pyr_redox_dim"/>
    <property type="match status" value="1"/>
</dbReference>
<dbReference type="InterPro" id="IPR001100">
    <property type="entry name" value="Pyr_nuc-diS_OxRdtase"/>
</dbReference>
<geneLocation type="plasmid" evidence="8 9">
    <name>pILYOP01</name>
</geneLocation>
<feature type="disulfide bond" description="Redox-active" evidence="5">
    <location>
        <begin position="42"/>
        <end position="47"/>
    </location>
</feature>
<dbReference type="OrthoDB" id="9800167at2"/>
<keyword evidence="9" id="KW-1185">Reference proteome</keyword>
<dbReference type="PRINTS" id="PR00368">
    <property type="entry name" value="FADPNR"/>
</dbReference>
<dbReference type="InterPro" id="IPR016156">
    <property type="entry name" value="FAD/NAD-linked_Rdtase_dimer_sf"/>
</dbReference>
<evidence type="ECO:0000259" key="7">
    <source>
        <dbReference type="Pfam" id="PF07992"/>
    </source>
</evidence>
<feature type="binding site" evidence="4">
    <location>
        <position position="259"/>
    </location>
    <ligand>
        <name>NAD(+)</name>
        <dbReference type="ChEBI" id="CHEBI:57540"/>
    </ligand>
</feature>
<dbReference type="EMBL" id="CP002282">
    <property type="protein sequence ID" value="ADO84411.1"/>
    <property type="molecule type" value="Genomic_DNA"/>
</dbReference>
<dbReference type="Pfam" id="PF07992">
    <property type="entry name" value="Pyr_redox_2"/>
    <property type="match status" value="1"/>
</dbReference>
<dbReference type="InterPro" id="IPR023753">
    <property type="entry name" value="FAD/NAD-binding_dom"/>
</dbReference>
<gene>
    <name evidence="8" type="ordered locus">Ilyop_2655</name>
</gene>
<feature type="binding site" evidence="4">
    <location>
        <position position="299"/>
    </location>
    <ligand>
        <name>FAD</name>
        <dbReference type="ChEBI" id="CHEBI:57692"/>
    </ligand>
</feature>
<evidence type="ECO:0000313" key="9">
    <source>
        <dbReference type="Proteomes" id="UP000006875"/>
    </source>
</evidence>
<evidence type="ECO:0000256" key="1">
    <source>
        <dbReference type="ARBA" id="ARBA00007532"/>
    </source>
</evidence>
<feature type="binding site" evidence="4">
    <location>
        <position position="51"/>
    </location>
    <ligand>
        <name>FAD</name>
        <dbReference type="ChEBI" id="CHEBI:57692"/>
    </ligand>
</feature>
<dbReference type="Gene3D" id="3.50.50.60">
    <property type="entry name" value="FAD/NAD(P)-binding domain"/>
    <property type="match status" value="2"/>
</dbReference>
<dbReference type="PIRSF" id="PIRSF000350">
    <property type="entry name" value="Mercury_reductase_MerA"/>
    <property type="match status" value="1"/>
</dbReference>
<dbReference type="InterPro" id="IPR036188">
    <property type="entry name" value="FAD/NAD-bd_sf"/>
</dbReference>
<organism evidence="8 9">
    <name type="scientific">Ilyobacter polytropus (strain ATCC 51220 / DSM 2926 / LMG 16218 / CuHBu1)</name>
    <dbReference type="NCBI Taxonomy" id="572544"/>
    <lineage>
        <taxon>Bacteria</taxon>
        <taxon>Fusobacteriati</taxon>
        <taxon>Fusobacteriota</taxon>
        <taxon>Fusobacteriia</taxon>
        <taxon>Fusobacteriales</taxon>
        <taxon>Fusobacteriaceae</taxon>
        <taxon>Ilyobacter</taxon>
    </lineage>
</organism>
<reference evidence="8 9" key="1">
    <citation type="journal article" date="2010" name="Stand. Genomic Sci.">
        <title>Complete genome sequence of Ilyobacter polytropus type strain (CuHbu1).</title>
        <authorList>
            <person name="Sikorski J."/>
            <person name="Chertkov O."/>
            <person name="Lapidus A."/>
            <person name="Nolan M."/>
            <person name="Lucas S."/>
            <person name="Del Rio T.G."/>
            <person name="Tice H."/>
            <person name="Cheng J.F."/>
            <person name="Tapia R."/>
            <person name="Han C."/>
            <person name="Goodwin L."/>
            <person name="Pitluck S."/>
            <person name="Liolios K."/>
            <person name="Ivanova N."/>
            <person name="Mavromatis K."/>
            <person name="Mikhailova N."/>
            <person name="Pati A."/>
            <person name="Chen A."/>
            <person name="Palaniappan K."/>
            <person name="Land M."/>
            <person name="Hauser L."/>
            <person name="Chang Y.J."/>
            <person name="Jeffries C.D."/>
            <person name="Brambilla E."/>
            <person name="Yasawong M."/>
            <person name="Rohde M."/>
            <person name="Pukall R."/>
            <person name="Spring S."/>
            <person name="Goker M."/>
            <person name="Woyke T."/>
            <person name="Bristow J."/>
            <person name="Eisen J.A."/>
            <person name="Markowitz V."/>
            <person name="Hugenholtz P."/>
            <person name="Kyrpides N.C."/>
            <person name="Klenk H.P."/>
        </authorList>
    </citation>
    <scope>NUCLEOTIDE SEQUENCE [LARGE SCALE GENOMIC DNA]</scope>
    <source>
        <strain evidence="9">ATCC 51220 / DSM 2926 / LMG 16218 / CuHBu1</strain>
        <plasmid evidence="9">pILYOP01</plasmid>
    </source>
</reference>
<sequence length="464" mass="51161">MTFDFDLIVIGAGAAGLTCAITAKGFGKSVLLIEKNRTGGECTWSGCVPSKALINISKEINSARKYCDFVPDTRKIMKDVKKVIEDVYSHETPEVLEKTGINFLEGEAEFTENKTIKIGENTFSGKSIIIATGSSPFVPPIPGINTVEYLTNESLFLLEEIPKSMIILGGGAIGVEMAQALNRIGVEVHLVEMLDNILFREDQEFAHILREKLIDEGVNIHIKTKAVEVKKNNNTIILTVEKDGQKSELSAESMLVAVGRKPSTASLKLENAGIEYNKKGIEVDKHLETNIHNIYAVGDVVGPYQFSHMANYQGIIAVQNALTPLKKSIDYSNVAWTTFTQPELASAGMSEKEAREKHDNIHIYSLKRDELDRAKTKKDDIFNVKIICDHKKKILGAQILADRAGELICEIQAMKSNGLSLDKLAGVIHPYPTYAEAFSKLGKKAYVDKLMDNPVVSLIKSIKH</sequence>
<name>E3HCF1_ILYPC</name>
<dbReference type="SUPFAM" id="SSF55424">
    <property type="entry name" value="FAD/NAD-linked reductases, dimerisation (C-terminal) domain"/>
    <property type="match status" value="1"/>
</dbReference>
<keyword evidence="3 4" id="KW-0274">FAD</keyword>
<dbReference type="GO" id="GO:0003955">
    <property type="term" value="F:NAD(P)H dehydrogenase (quinone) activity"/>
    <property type="evidence" value="ECO:0007669"/>
    <property type="project" value="TreeGrafter"/>
</dbReference>
<dbReference type="Proteomes" id="UP000006875">
    <property type="component" value="Plasmid pILYOP01"/>
</dbReference>
<protein>
    <submittedName>
        <fullName evidence="8">FAD-dependent pyridine nucleotide-disulfide oxidoreductase</fullName>
    </submittedName>
</protein>
<comment type="cofactor">
    <cofactor evidence="4">
        <name>FAD</name>
        <dbReference type="ChEBI" id="CHEBI:57692"/>
    </cofactor>
    <text evidence="4">Binds 1 FAD per subunit.</text>
</comment>
<keyword evidence="2" id="KW-0285">Flavoprotein</keyword>
<dbReference type="SUPFAM" id="SSF51905">
    <property type="entry name" value="FAD/NAD(P)-binding domain"/>
    <property type="match status" value="1"/>
</dbReference>
<feature type="domain" description="FAD/NAD(P)-binding" evidence="7">
    <location>
        <begin position="5"/>
        <end position="314"/>
    </location>
</feature>
<evidence type="ECO:0000313" key="8">
    <source>
        <dbReference type="EMBL" id="ADO84411.1"/>
    </source>
</evidence>
<dbReference type="Gene3D" id="3.30.390.30">
    <property type="match status" value="1"/>
</dbReference>
<evidence type="ECO:0000256" key="3">
    <source>
        <dbReference type="ARBA" id="ARBA00022827"/>
    </source>
</evidence>
<evidence type="ECO:0000256" key="2">
    <source>
        <dbReference type="ARBA" id="ARBA00022630"/>
    </source>
</evidence>
<proteinExistence type="inferred from homology"/>
<dbReference type="HOGENOM" id="CLU_016755_1_0_0"/>
<accession>E3HCF1</accession>
<evidence type="ECO:0000259" key="6">
    <source>
        <dbReference type="Pfam" id="PF02852"/>
    </source>
</evidence>
<comment type="similarity">
    <text evidence="1">Belongs to the class-I pyridine nucleotide-disulfide oxidoreductase family.</text>
</comment>
<dbReference type="AlphaFoldDB" id="E3HCF1"/>
<dbReference type="KEGG" id="ipo:Ilyop_2655"/>
<dbReference type="PANTHER" id="PTHR43014:SF2">
    <property type="entry name" value="MERCURIC REDUCTASE"/>
    <property type="match status" value="1"/>
</dbReference>
<dbReference type="PRINTS" id="PR00411">
    <property type="entry name" value="PNDRDTASEI"/>
</dbReference>
<feature type="binding site" evidence="4">
    <location>
        <begin position="132"/>
        <end position="134"/>
    </location>
    <ligand>
        <name>FAD</name>
        <dbReference type="ChEBI" id="CHEBI:57692"/>
    </ligand>
</feature>
<dbReference type="PANTHER" id="PTHR43014">
    <property type="entry name" value="MERCURIC REDUCTASE"/>
    <property type="match status" value="1"/>
</dbReference>
<keyword evidence="4" id="KW-0547">Nucleotide-binding</keyword>